<feature type="region of interest" description="Disordered" evidence="6">
    <location>
        <begin position="562"/>
        <end position="587"/>
    </location>
</feature>
<dbReference type="EMBL" id="CAJVPG010000446">
    <property type="protein sequence ID" value="CAG8424624.1"/>
    <property type="molecule type" value="Genomic_DNA"/>
</dbReference>
<dbReference type="InterPro" id="IPR052761">
    <property type="entry name" value="Fungal_Detox/Toxin_TFs"/>
</dbReference>
<dbReference type="AlphaFoldDB" id="A0A9W4K0A4"/>
<evidence type="ECO:0000256" key="3">
    <source>
        <dbReference type="ARBA" id="ARBA00023125"/>
    </source>
</evidence>
<dbReference type="PANTHER" id="PTHR47425">
    <property type="entry name" value="FARB-RELATED"/>
    <property type="match status" value="1"/>
</dbReference>
<accession>A0A9W4K0A4</accession>
<keyword evidence="4" id="KW-0804">Transcription</keyword>
<evidence type="ECO:0000313" key="9">
    <source>
        <dbReference type="Proteomes" id="UP001152649"/>
    </source>
</evidence>
<name>A0A9W4K0A4_9EURO</name>
<dbReference type="PANTHER" id="PTHR47425:SF2">
    <property type="entry name" value="FARB-RELATED"/>
    <property type="match status" value="1"/>
</dbReference>
<evidence type="ECO:0000256" key="5">
    <source>
        <dbReference type="ARBA" id="ARBA00023242"/>
    </source>
</evidence>
<keyword evidence="2" id="KW-0805">Transcription regulation</keyword>
<feature type="compositionally biased region" description="Polar residues" evidence="6">
    <location>
        <begin position="578"/>
        <end position="587"/>
    </location>
</feature>
<keyword evidence="1" id="KW-0479">Metal-binding</keyword>
<reference evidence="8" key="1">
    <citation type="submission" date="2021-07" db="EMBL/GenBank/DDBJ databases">
        <authorList>
            <person name="Branca A.L. A."/>
        </authorList>
    </citation>
    <scope>NUCLEOTIDE SEQUENCE</scope>
</reference>
<feature type="domain" description="Zn(2)-C6 fungal-type" evidence="7">
    <location>
        <begin position="11"/>
        <end position="44"/>
    </location>
</feature>
<protein>
    <recommendedName>
        <fullName evidence="7">Zn(2)-C6 fungal-type domain-containing protein</fullName>
    </recommendedName>
</protein>
<dbReference type="GO" id="GO:0003677">
    <property type="term" value="F:DNA binding"/>
    <property type="evidence" value="ECO:0007669"/>
    <property type="project" value="UniProtKB-KW"/>
</dbReference>
<feature type="compositionally biased region" description="Polar residues" evidence="6">
    <location>
        <begin position="57"/>
        <end position="75"/>
    </location>
</feature>
<dbReference type="CDD" id="cd12148">
    <property type="entry name" value="fungal_TF_MHR"/>
    <property type="match status" value="1"/>
</dbReference>
<dbReference type="GO" id="GO:0008270">
    <property type="term" value="F:zinc ion binding"/>
    <property type="evidence" value="ECO:0007669"/>
    <property type="project" value="InterPro"/>
</dbReference>
<evidence type="ECO:0000256" key="1">
    <source>
        <dbReference type="ARBA" id="ARBA00022723"/>
    </source>
</evidence>
<sequence>MLRRTRRAPTACSWCQYRKVRCDASILGSPCTRCRQDGRKECILRCKNPQRSHSSTILTSYPVQTDGSHNSSSGEDTGDFTLANKAVSKHPASDHAAHTECDFVDTIQLSSLSGEDTSFLASEGCFDLPNSGAMDEFLQQYFTRVHPLVPVIDEVEFWTLYRKKAPTNYTISLFVLQSMLFASSSFVSKMTLKQCGFADKRDARRKLYNRAKLLFELGTEKKFHAKSQGAVMLTHYTSADDPRCGSLWVSIAIENAMLIGTHLSPPLEDISIPLKKRLWWSILLRDRSLCIGLRRQPQVTSVVSHGWCGWLTVEDFAEEMHHSEVYSYEAKMQLIVALQQQCELAVLVTDLASLVFTHPRHSRLHLSMVDFEKLISSITSIKESLDNWQSPQLVPDTRKNQRPEAIATLNYLTHMYYHAARVDLAQFEAFILEDNKFYAANTYQQSIINVSEDLRDAIEGLSKVMEHFSMHGQGVSFPLSVLGYVSMPLVLAAIDLKLSPSHSAMKTREKRLNSLSLIIKHSETVYDVTDFVAVGTNHILELAYSITQNLFFDRYSPDTPIDGAPTEREVPKSPSGDVRSSSTTSLKLQRPGSWREAFVRCPRAYLLVSMSVDYSLAVGRLPSARDLPDIVRELPALGMIPRFPWTSDIPPSLYDGSVQFPGHDDTGNWVFTPSRRYPESSGTFKRYNQTHPHSPAIPSISSTAATFPIDDQSECFEGKTIQTFRSLKNVNLDYMDFSNFESHAQGENIIDLSDSSSPLGLEVETDAWAHQTTFKRHGEPVTCSPGLIDSHLFKSFYREAFEQKWLDG</sequence>
<evidence type="ECO:0000256" key="2">
    <source>
        <dbReference type="ARBA" id="ARBA00023015"/>
    </source>
</evidence>
<comment type="caution">
    <text evidence="8">The sequence shown here is derived from an EMBL/GenBank/DDBJ whole genome shotgun (WGS) entry which is preliminary data.</text>
</comment>
<keyword evidence="5" id="KW-0539">Nucleus</keyword>
<evidence type="ECO:0000256" key="4">
    <source>
        <dbReference type="ARBA" id="ARBA00023163"/>
    </source>
</evidence>
<keyword evidence="9" id="KW-1185">Reference proteome</keyword>
<dbReference type="SUPFAM" id="SSF57701">
    <property type="entry name" value="Zn2/Cys6 DNA-binding domain"/>
    <property type="match status" value="1"/>
</dbReference>
<dbReference type="Proteomes" id="UP001152649">
    <property type="component" value="Unassembled WGS sequence"/>
</dbReference>
<dbReference type="InterPro" id="IPR001138">
    <property type="entry name" value="Zn2Cys6_DnaBD"/>
</dbReference>
<gene>
    <name evidence="8" type="ORF">PSALAMII_LOCUS10252</name>
</gene>
<dbReference type="OrthoDB" id="5041285at2759"/>
<evidence type="ECO:0000313" key="8">
    <source>
        <dbReference type="EMBL" id="CAG8424624.1"/>
    </source>
</evidence>
<evidence type="ECO:0000259" key="7">
    <source>
        <dbReference type="PROSITE" id="PS50048"/>
    </source>
</evidence>
<organism evidence="8 9">
    <name type="scientific">Penicillium salamii</name>
    <dbReference type="NCBI Taxonomy" id="1612424"/>
    <lineage>
        <taxon>Eukaryota</taxon>
        <taxon>Fungi</taxon>
        <taxon>Dikarya</taxon>
        <taxon>Ascomycota</taxon>
        <taxon>Pezizomycotina</taxon>
        <taxon>Eurotiomycetes</taxon>
        <taxon>Eurotiomycetidae</taxon>
        <taxon>Eurotiales</taxon>
        <taxon>Aspergillaceae</taxon>
        <taxon>Penicillium</taxon>
    </lineage>
</organism>
<dbReference type="Pfam" id="PF04082">
    <property type="entry name" value="Fungal_trans"/>
    <property type="match status" value="1"/>
</dbReference>
<dbReference type="InterPro" id="IPR007219">
    <property type="entry name" value="XnlR_reg_dom"/>
</dbReference>
<keyword evidence="3" id="KW-0238">DNA-binding</keyword>
<proteinExistence type="predicted"/>
<dbReference type="InterPro" id="IPR036864">
    <property type="entry name" value="Zn2-C6_fun-type_DNA-bd_sf"/>
</dbReference>
<dbReference type="GO" id="GO:0000981">
    <property type="term" value="F:DNA-binding transcription factor activity, RNA polymerase II-specific"/>
    <property type="evidence" value="ECO:0007669"/>
    <property type="project" value="InterPro"/>
</dbReference>
<dbReference type="GO" id="GO:0006351">
    <property type="term" value="P:DNA-templated transcription"/>
    <property type="evidence" value="ECO:0007669"/>
    <property type="project" value="InterPro"/>
</dbReference>
<dbReference type="CDD" id="cd00067">
    <property type="entry name" value="GAL4"/>
    <property type="match status" value="1"/>
</dbReference>
<evidence type="ECO:0000256" key="6">
    <source>
        <dbReference type="SAM" id="MobiDB-lite"/>
    </source>
</evidence>
<feature type="region of interest" description="Disordered" evidence="6">
    <location>
        <begin position="57"/>
        <end position="77"/>
    </location>
</feature>
<dbReference type="PROSITE" id="PS50048">
    <property type="entry name" value="ZN2_CY6_FUNGAL_2"/>
    <property type="match status" value="1"/>
</dbReference>